<protein>
    <recommendedName>
        <fullName evidence="2">DUF4126 domain-containing protein</fullName>
    </recommendedName>
</protein>
<evidence type="ECO:0000256" key="1">
    <source>
        <dbReference type="SAM" id="Phobius"/>
    </source>
</evidence>
<dbReference type="Proteomes" id="UP000070186">
    <property type="component" value="Unassembled WGS sequence"/>
</dbReference>
<keyword evidence="4" id="KW-1185">Reference proteome</keyword>
<gene>
    <name evidence="3" type="ORF">AT959_12425</name>
</gene>
<dbReference type="STRING" id="281362.AT959_12425"/>
<feature type="transmembrane region" description="Helical" evidence="1">
    <location>
        <begin position="12"/>
        <end position="34"/>
    </location>
</feature>
<name>A0A133XI31_9RHOO</name>
<keyword evidence="1" id="KW-1133">Transmembrane helix</keyword>
<evidence type="ECO:0000259" key="2">
    <source>
        <dbReference type="Pfam" id="PF13548"/>
    </source>
</evidence>
<keyword evidence="1" id="KW-0812">Transmembrane</keyword>
<organism evidence="3 4">
    <name type="scientific">Dechloromonas denitrificans</name>
    <dbReference type="NCBI Taxonomy" id="281362"/>
    <lineage>
        <taxon>Bacteria</taxon>
        <taxon>Pseudomonadati</taxon>
        <taxon>Pseudomonadota</taxon>
        <taxon>Betaproteobacteria</taxon>
        <taxon>Rhodocyclales</taxon>
        <taxon>Azonexaceae</taxon>
        <taxon>Dechloromonas</taxon>
    </lineage>
</organism>
<dbReference type="InterPro" id="IPR025196">
    <property type="entry name" value="DUF4126"/>
</dbReference>
<accession>A0A133XI31</accession>
<reference evidence="3 4" key="1">
    <citation type="submission" date="2015-12" db="EMBL/GenBank/DDBJ databases">
        <title>Nitrous oxide reduction kinetics distinguish bacteria harboring typical versus atypical NosZ.</title>
        <authorList>
            <person name="Yoon S."/>
            <person name="Nissen S."/>
            <person name="Park D."/>
            <person name="Sanford R.A."/>
            <person name="Loeffler F.E."/>
        </authorList>
    </citation>
    <scope>NUCLEOTIDE SEQUENCE [LARGE SCALE GENOMIC DNA]</scope>
    <source>
        <strain evidence="3 4">ATCC BAA-841</strain>
    </source>
</reference>
<dbReference type="AlphaFoldDB" id="A0A133XI31"/>
<dbReference type="Pfam" id="PF13548">
    <property type="entry name" value="DUF4126"/>
    <property type="match status" value="1"/>
</dbReference>
<evidence type="ECO:0000313" key="4">
    <source>
        <dbReference type="Proteomes" id="UP000070186"/>
    </source>
</evidence>
<feature type="transmembrane region" description="Helical" evidence="1">
    <location>
        <begin position="158"/>
        <end position="178"/>
    </location>
</feature>
<evidence type="ECO:0000313" key="3">
    <source>
        <dbReference type="EMBL" id="KXB30607.1"/>
    </source>
</evidence>
<keyword evidence="1" id="KW-0472">Membrane</keyword>
<dbReference type="EMBL" id="LODL01000021">
    <property type="protein sequence ID" value="KXB30607.1"/>
    <property type="molecule type" value="Genomic_DNA"/>
</dbReference>
<proteinExistence type="predicted"/>
<feature type="transmembrane region" description="Helical" evidence="1">
    <location>
        <begin position="41"/>
        <end position="63"/>
    </location>
</feature>
<comment type="caution">
    <text evidence="3">The sequence shown here is derived from an EMBL/GenBank/DDBJ whole genome shotgun (WGS) entry which is preliminary data.</text>
</comment>
<feature type="domain" description="DUF4126" evidence="2">
    <location>
        <begin position="6"/>
        <end position="175"/>
    </location>
</feature>
<sequence length="189" mass="19678">MLPTVALSAGLAWASGLRLYLVVFLAGLLSYLGYLQLPPTLAVLQQPLVIGVAGVLALAELVADKVPAFDSLWDAFQTFIRIPAGALLAAFALGEVDPAWMVAAGLLGGTITAGTHFAKASSRLAINASPEPFSNWLASFGEEGMVLGGLSVMLASPLLFLGLLALFLLLAGFVLYRLGGALGRLLRRV</sequence>